<reference evidence="2 3" key="1">
    <citation type="submission" date="2007-06" db="EMBL/GenBank/DDBJ databases">
        <authorList>
            <person name="Shimkets L."/>
            <person name="Ferriera S."/>
            <person name="Johnson J."/>
            <person name="Kravitz S."/>
            <person name="Beeson K."/>
            <person name="Sutton G."/>
            <person name="Rogers Y.-H."/>
            <person name="Friedman R."/>
            <person name="Frazier M."/>
            <person name="Venter J.C."/>
        </authorList>
    </citation>
    <scope>NUCLEOTIDE SEQUENCE [LARGE SCALE GENOMIC DNA]</scope>
    <source>
        <strain evidence="2 3">SIR-1</strain>
    </source>
</reference>
<proteinExistence type="predicted"/>
<dbReference type="InterPro" id="IPR029044">
    <property type="entry name" value="Nucleotide-diphossugar_trans"/>
</dbReference>
<dbReference type="eggNOG" id="COG2068">
    <property type="taxonomic scope" value="Bacteria"/>
</dbReference>
<comment type="caution">
    <text evidence="2">The sequence shown here is derived from an EMBL/GenBank/DDBJ whole genome shotgun (WGS) entry which is preliminary data.</text>
</comment>
<dbReference type="PANTHER" id="PTHR43777:SF1">
    <property type="entry name" value="MOLYBDENUM COFACTOR CYTIDYLYLTRANSFERASE"/>
    <property type="match status" value="1"/>
</dbReference>
<accession>A6G6I5</accession>
<dbReference type="PANTHER" id="PTHR43777">
    <property type="entry name" value="MOLYBDENUM COFACTOR CYTIDYLYLTRANSFERASE"/>
    <property type="match status" value="1"/>
</dbReference>
<dbReference type="Pfam" id="PF12804">
    <property type="entry name" value="NTP_transf_3"/>
    <property type="match status" value="1"/>
</dbReference>
<keyword evidence="3" id="KW-1185">Reference proteome</keyword>
<dbReference type="SUPFAM" id="SSF53448">
    <property type="entry name" value="Nucleotide-diphospho-sugar transferases"/>
    <property type="match status" value="1"/>
</dbReference>
<dbReference type="InterPro" id="IPR025877">
    <property type="entry name" value="MobA-like_NTP_Trfase"/>
</dbReference>
<feature type="domain" description="MobA-like NTP transferase" evidence="1">
    <location>
        <begin position="1"/>
        <end position="149"/>
    </location>
</feature>
<evidence type="ECO:0000259" key="1">
    <source>
        <dbReference type="Pfam" id="PF12804"/>
    </source>
</evidence>
<protein>
    <recommendedName>
        <fullName evidence="1">MobA-like NTP transferase domain-containing protein</fullName>
    </recommendedName>
</protein>
<dbReference type="STRING" id="391625.PPSIR1_33144"/>
<organism evidence="2 3">
    <name type="scientific">Plesiocystis pacifica SIR-1</name>
    <dbReference type="NCBI Taxonomy" id="391625"/>
    <lineage>
        <taxon>Bacteria</taxon>
        <taxon>Pseudomonadati</taxon>
        <taxon>Myxococcota</taxon>
        <taxon>Polyangia</taxon>
        <taxon>Nannocystales</taxon>
        <taxon>Nannocystaceae</taxon>
        <taxon>Plesiocystis</taxon>
    </lineage>
</organism>
<dbReference type="Gene3D" id="3.90.550.10">
    <property type="entry name" value="Spore Coat Polysaccharide Biosynthesis Protein SpsA, Chain A"/>
    <property type="match status" value="1"/>
</dbReference>
<evidence type="ECO:0000313" key="3">
    <source>
        <dbReference type="Proteomes" id="UP000005801"/>
    </source>
</evidence>
<dbReference type="Proteomes" id="UP000005801">
    <property type="component" value="Unassembled WGS sequence"/>
</dbReference>
<dbReference type="AlphaFoldDB" id="A6G6I5"/>
<gene>
    <name evidence="2" type="ORF">PPSIR1_33144</name>
</gene>
<dbReference type="EMBL" id="ABCS01000030">
    <property type="protein sequence ID" value="EDM78462.1"/>
    <property type="molecule type" value="Genomic_DNA"/>
</dbReference>
<dbReference type="GO" id="GO:0016779">
    <property type="term" value="F:nucleotidyltransferase activity"/>
    <property type="evidence" value="ECO:0007669"/>
    <property type="project" value="UniProtKB-ARBA"/>
</dbReference>
<name>A6G6I5_9BACT</name>
<sequence>MGRAKALLELDGRSFARLGVELLLGGGCAEVILVEGAHDLRARAGELPATARWVVNERWPLGPLSSIQAGLAALEAEVDALVVHHVERPRVRPETVRALLDGLAREPGTCWQPRVDGRSGHPLVWPAAAFGPLATLDPRTDTARTLLRSPEWSPRRRKLDCDDLGALDNIDRPEDLAALRD</sequence>
<evidence type="ECO:0000313" key="2">
    <source>
        <dbReference type="EMBL" id="EDM78462.1"/>
    </source>
</evidence>